<name>A0ABZ1JCB3_9ACTN</name>
<gene>
    <name evidence="2" type="ORF">OG288_13610</name>
</gene>
<feature type="region of interest" description="Disordered" evidence="1">
    <location>
        <begin position="37"/>
        <end position="82"/>
    </location>
</feature>
<dbReference type="RefSeq" id="WP_189775414.1">
    <property type="nucleotide sequence ID" value="NZ_BMVY01000017.1"/>
</dbReference>
<protein>
    <submittedName>
        <fullName evidence="2">DUF6233 domain-containing protein</fullName>
    </submittedName>
</protein>
<dbReference type="InterPro" id="IPR046200">
    <property type="entry name" value="DUF6233"/>
</dbReference>
<evidence type="ECO:0000313" key="2">
    <source>
        <dbReference type="EMBL" id="WTP49249.1"/>
    </source>
</evidence>
<accession>A0ABZ1JCB3</accession>
<evidence type="ECO:0000256" key="1">
    <source>
        <dbReference type="SAM" id="MobiDB-lite"/>
    </source>
</evidence>
<evidence type="ECO:0000313" key="3">
    <source>
        <dbReference type="Proteomes" id="UP001432166"/>
    </source>
</evidence>
<dbReference type="Proteomes" id="UP001432166">
    <property type="component" value="Chromosome"/>
</dbReference>
<keyword evidence="3" id="KW-1185">Reference proteome</keyword>
<reference evidence="2" key="1">
    <citation type="submission" date="2022-10" db="EMBL/GenBank/DDBJ databases">
        <title>The complete genomes of actinobacterial strains from the NBC collection.</title>
        <authorList>
            <person name="Joergensen T.S."/>
            <person name="Alvarez Arevalo M."/>
            <person name="Sterndorff E.B."/>
            <person name="Faurdal D."/>
            <person name="Vuksanovic O."/>
            <person name="Mourched A.-S."/>
            <person name="Charusanti P."/>
            <person name="Shaw S."/>
            <person name="Blin K."/>
            <person name="Weber T."/>
        </authorList>
    </citation>
    <scope>NUCLEOTIDE SEQUENCE</scope>
    <source>
        <strain evidence="2">NBC_00189</strain>
    </source>
</reference>
<organism evidence="2 3">
    <name type="scientific">Streptomyces tauricus</name>
    <dbReference type="NCBI Taxonomy" id="68274"/>
    <lineage>
        <taxon>Bacteria</taxon>
        <taxon>Bacillati</taxon>
        <taxon>Actinomycetota</taxon>
        <taxon>Actinomycetes</taxon>
        <taxon>Kitasatosporales</taxon>
        <taxon>Streptomycetaceae</taxon>
        <taxon>Streptomyces</taxon>
        <taxon>Streptomyces aurantiacus group</taxon>
    </lineage>
</organism>
<proteinExistence type="predicted"/>
<sequence>MSDKVDRLDRLRSVREWLAWQLRRTDDTIAELERQEAATARTARTLPSSTPGWKLALRRAGGRPTPEAVHTGDCGMAGKNTRPLPREQALRALTEDGITACPYCRPDNDLGVL</sequence>
<feature type="compositionally biased region" description="Low complexity" evidence="1">
    <location>
        <begin position="37"/>
        <end position="46"/>
    </location>
</feature>
<dbReference type="EMBL" id="CP108133">
    <property type="protein sequence ID" value="WTP49249.1"/>
    <property type="molecule type" value="Genomic_DNA"/>
</dbReference>
<dbReference type="Pfam" id="PF19746">
    <property type="entry name" value="DUF6233"/>
    <property type="match status" value="1"/>
</dbReference>